<gene>
    <name evidence="2" type="primary">WBGene00108944</name>
</gene>
<accession>A0A2A6B6T2</accession>
<evidence type="ECO:0000256" key="1">
    <source>
        <dbReference type="SAM" id="MobiDB-lite"/>
    </source>
</evidence>
<sequence>MSDFTGRRYECFDLDLCHECYTANRFEQMDQTHTREHPMHCIDIVNGSTHSCTVVACNGRVLRPRQYKNTRSTRSNHKKQINEKKDNDEDSSFKKMLTEMWDELKQRQKDLEDKEKRIEERKRAINEKEREIRAREDAVKKMIILPPFNDDEGPEDGKGDNKNEKEDEHEFEKSDPHGDQTMADFYDHLCERKHPITAMKLVLAAKCLEASGMSKSDIQLCIGVINKRNEDFYADNVKRLVEDMELVMERKGLTRNDVLRELMDGKYTFDKKGRLLEQNTTNPSKYCAVDVVDGDPMEDKRDGGDGIVETVDIVFDPSGPVVIFAEEEVGQLMHMTQSDFDRAVRALAKCDGNFWEAAKGIAQEQEDREAEARKAMEEMAIDDNVVDVKEEVYDSESSYENIDLEYGTGNESV</sequence>
<keyword evidence="3" id="KW-1185">Reference proteome</keyword>
<evidence type="ECO:0000313" key="2">
    <source>
        <dbReference type="EnsemblMetazoa" id="PPA19390.1"/>
    </source>
</evidence>
<reference evidence="2" key="2">
    <citation type="submission" date="2022-06" db="UniProtKB">
        <authorList>
            <consortium name="EnsemblMetazoa"/>
        </authorList>
    </citation>
    <scope>IDENTIFICATION</scope>
    <source>
        <strain evidence="2">PS312</strain>
    </source>
</reference>
<name>A0A2A6B6T2_PRIPA</name>
<dbReference type="Proteomes" id="UP000005239">
    <property type="component" value="Unassembled WGS sequence"/>
</dbReference>
<accession>A0A8R1UEA0</accession>
<reference evidence="3" key="1">
    <citation type="journal article" date="2008" name="Nat. Genet.">
        <title>The Pristionchus pacificus genome provides a unique perspective on nematode lifestyle and parasitism.</title>
        <authorList>
            <person name="Dieterich C."/>
            <person name="Clifton S.W."/>
            <person name="Schuster L.N."/>
            <person name="Chinwalla A."/>
            <person name="Delehaunty K."/>
            <person name="Dinkelacker I."/>
            <person name="Fulton L."/>
            <person name="Fulton R."/>
            <person name="Godfrey J."/>
            <person name="Minx P."/>
            <person name="Mitreva M."/>
            <person name="Roeseler W."/>
            <person name="Tian H."/>
            <person name="Witte H."/>
            <person name="Yang S.P."/>
            <person name="Wilson R.K."/>
            <person name="Sommer R.J."/>
        </authorList>
    </citation>
    <scope>NUCLEOTIDE SEQUENCE [LARGE SCALE GENOMIC DNA]</scope>
    <source>
        <strain evidence="3">PS312</strain>
    </source>
</reference>
<feature type="compositionally biased region" description="Basic and acidic residues" evidence="1">
    <location>
        <begin position="80"/>
        <end position="93"/>
    </location>
</feature>
<feature type="region of interest" description="Disordered" evidence="1">
    <location>
        <begin position="66"/>
        <end position="93"/>
    </location>
</feature>
<dbReference type="AlphaFoldDB" id="A0A2A6B6T2"/>
<evidence type="ECO:0000313" key="3">
    <source>
        <dbReference type="Proteomes" id="UP000005239"/>
    </source>
</evidence>
<proteinExistence type="predicted"/>
<protein>
    <submittedName>
        <fullName evidence="2">Uncharacterized protein</fullName>
    </submittedName>
</protein>
<dbReference type="EnsemblMetazoa" id="PPA19390.1">
    <property type="protein sequence ID" value="PPA19390.1"/>
    <property type="gene ID" value="WBGene00108944"/>
</dbReference>
<feature type="region of interest" description="Disordered" evidence="1">
    <location>
        <begin position="144"/>
        <end position="180"/>
    </location>
</feature>
<organism evidence="2 3">
    <name type="scientific">Pristionchus pacificus</name>
    <name type="common">Parasitic nematode worm</name>
    <dbReference type="NCBI Taxonomy" id="54126"/>
    <lineage>
        <taxon>Eukaryota</taxon>
        <taxon>Metazoa</taxon>
        <taxon>Ecdysozoa</taxon>
        <taxon>Nematoda</taxon>
        <taxon>Chromadorea</taxon>
        <taxon>Rhabditida</taxon>
        <taxon>Rhabditina</taxon>
        <taxon>Diplogasteromorpha</taxon>
        <taxon>Diplogasteroidea</taxon>
        <taxon>Neodiplogasteridae</taxon>
        <taxon>Pristionchus</taxon>
    </lineage>
</organism>
<dbReference type="SUPFAM" id="SSF57850">
    <property type="entry name" value="RING/U-box"/>
    <property type="match status" value="1"/>
</dbReference>
<feature type="compositionally biased region" description="Basic and acidic residues" evidence="1">
    <location>
        <begin position="155"/>
        <end position="178"/>
    </location>
</feature>